<dbReference type="EMBL" id="JAAIYO010000009">
    <property type="protein sequence ID" value="MBE4751647.1"/>
    <property type="molecule type" value="Genomic_DNA"/>
</dbReference>
<comment type="similarity">
    <text evidence="1 4">Belongs to the glycosyl hydrolase 26 family.</text>
</comment>
<evidence type="ECO:0000313" key="8">
    <source>
        <dbReference type="Proteomes" id="UP001516472"/>
    </source>
</evidence>
<dbReference type="Pfam" id="PF02156">
    <property type="entry name" value="Glyco_hydro_26"/>
    <property type="match status" value="1"/>
</dbReference>
<keyword evidence="3 4" id="KW-0326">Glycosidase</keyword>
<keyword evidence="2 4" id="KW-0378">Hydrolase</keyword>
<dbReference type="InterPro" id="IPR017853">
    <property type="entry name" value="GH"/>
</dbReference>
<comment type="caution">
    <text evidence="7">The sequence shown here is derived from an EMBL/GenBank/DDBJ whole genome shotgun (WGS) entry which is preliminary data.</text>
</comment>
<dbReference type="Proteomes" id="UP001516472">
    <property type="component" value="Unassembled WGS sequence"/>
</dbReference>
<keyword evidence="8" id="KW-1185">Reference proteome</keyword>
<protein>
    <submittedName>
        <fullName evidence="7">Mannanase</fullName>
    </submittedName>
</protein>
<keyword evidence="5" id="KW-0732">Signal</keyword>
<reference evidence="7 8" key="1">
    <citation type="submission" date="2020-02" db="EMBL/GenBank/DDBJ databases">
        <authorList>
            <person name="Babadi Z.K."/>
            <person name="Risdian C."/>
            <person name="Ebrahimipour G.H."/>
            <person name="Wink J."/>
        </authorList>
    </citation>
    <scope>NUCLEOTIDE SEQUENCE [LARGE SCALE GENOMIC DNA]</scope>
    <source>
        <strain evidence="7 8">ZKHCc1 1396</strain>
    </source>
</reference>
<evidence type="ECO:0000256" key="3">
    <source>
        <dbReference type="ARBA" id="ARBA00023295"/>
    </source>
</evidence>
<dbReference type="PRINTS" id="PR00739">
    <property type="entry name" value="GLHYDRLASE26"/>
</dbReference>
<feature type="domain" description="GH26" evidence="6">
    <location>
        <begin position="45"/>
        <end position="369"/>
    </location>
</feature>
<organism evidence="7 8">
    <name type="scientific">Corallococcus soli</name>
    <dbReference type="NCBI Taxonomy" id="2710757"/>
    <lineage>
        <taxon>Bacteria</taxon>
        <taxon>Pseudomonadati</taxon>
        <taxon>Myxococcota</taxon>
        <taxon>Myxococcia</taxon>
        <taxon>Myxococcales</taxon>
        <taxon>Cystobacterineae</taxon>
        <taxon>Myxococcaceae</taxon>
        <taxon>Corallococcus</taxon>
    </lineage>
</organism>
<evidence type="ECO:0000256" key="2">
    <source>
        <dbReference type="ARBA" id="ARBA00022801"/>
    </source>
</evidence>
<dbReference type="RefSeq" id="WP_227027743.1">
    <property type="nucleotide sequence ID" value="NZ_CBCSIP010000137.1"/>
</dbReference>
<proteinExistence type="inferred from homology"/>
<dbReference type="InterPro" id="IPR000805">
    <property type="entry name" value="Glyco_hydro_26"/>
</dbReference>
<dbReference type="Gene3D" id="3.20.20.80">
    <property type="entry name" value="Glycosidases"/>
    <property type="match status" value="1"/>
</dbReference>
<name>A0ABR9PUP0_9BACT</name>
<feature type="signal peptide" evidence="5">
    <location>
        <begin position="1"/>
        <end position="32"/>
    </location>
</feature>
<feature type="chain" id="PRO_5046935102" evidence="5">
    <location>
        <begin position="33"/>
        <end position="394"/>
    </location>
</feature>
<feature type="active site" description="Nucleophile" evidence="4">
    <location>
        <position position="311"/>
    </location>
</feature>
<sequence>MHVPRRTASSLPSAFALLAALVLCLGASPALAQVSRTLSTPGPTAQAQKVYNLLTDLENNSRNGGPKQTIMGQHCEAQKEAYAGEYWVKVGDISGRRPGFVEFDFGPGNNRSTYSEPYVDYAVGFARDRFIYGEGIVGFSFHQSYPGAPVKSWPNNFRQSWMDSNWMGRVINWQANTAEYQALLRDLSFAADKLTILRDAGVPVLYRPFHEMNKKGSASPFWWANHDPYQYRQLWNIAHDYLVKTRGLKNLIFVWSPYEWDGTYGGDAAAYYPGSDRVDVVAVDIYHGNPYFPAQFYTGLAGYNKPRMVAETDKLPVRWGDSRYGTVSELDARPWAIYSVWGDSLIHNLGTTSPNDWNVSSNHKAIKDTYGYYGTYWRVLTGGSNATYNWGALR</sequence>
<gene>
    <name evidence="7" type="ORF">G4177_26080</name>
</gene>
<accession>A0ABR9PUP0</accession>
<feature type="active site" description="Proton donor" evidence="4">
    <location>
        <position position="211"/>
    </location>
</feature>
<dbReference type="PANTHER" id="PTHR40079">
    <property type="entry name" value="MANNAN ENDO-1,4-BETA-MANNOSIDASE E-RELATED"/>
    <property type="match status" value="1"/>
</dbReference>
<dbReference type="PROSITE" id="PS51764">
    <property type="entry name" value="GH26"/>
    <property type="match status" value="1"/>
</dbReference>
<dbReference type="SUPFAM" id="SSF51445">
    <property type="entry name" value="(Trans)glycosidases"/>
    <property type="match status" value="1"/>
</dbReference>
<evidence type="ECO:0000256" key="5">
    <source>
        <dbReference type="SAM" id="SignalP"/>
    </source>
</evidence>
<evidence type="ECO:0000259" key="6">
    <source>
        <dbReference type="PROSITE" id="PS51764"/>
    </source>
</evidence>
<evidence type="ECO:0000256" key="4">
    <source>
        <dbReference type="PROSITE-ProRule" id="PRU01100"/>
    </source>
</evidence>
<dbReference type="InterPro" id="IPR022790">
    <property type="entry name" value="GH26_dom"/>
</dbReference>
<evidence type="ECO:0000256" key="1">
    <source>
        <dbReference type="ARBA" id="ARBA00007754"/>
    </source>
</evidence>
<evidence type="ECO:0000313" key="7">
    <source>
        <dbReference type="EMBL" id="MBE4751647.1"/>
    </source>
</evidence>
<dbReference type="PANTHER" id="PTHR40079:SF4">
    <property type="entry name" value="GH26 DOMAIN-CONTAINING PROTEIN-RELATED"/>
    <property type="match status" value="1"/>
</dbReference>